<accession>A0A9X0D9P2</accession>
<gene>
    <name evidence="2" type="ORF">OS493_027599</name>
</gene>
<feature type="region of interest" description="Disordered" evidence="1">
    <location>
        <begin position="207"/>
        <end position="319"/>
    </location>
</feature>
<feature type="compositionally biased region" description="Polar residues" evidence="1">
    <location>
        <begin position="230"/>
        <end position="239"/>
    </location>
</feature>
<dbReference type="OrthoDB" id="5966903at2759"/>
<sequence>MADRNAWEPLVQNFEKFFPNLSPQVLPGTHHAKMVLQAIQSGLNDHHENRIQSQVHCKWCDRVVSSDNEAFCIPEGSKVAMARILTWHLDWTKKILKIEGAQFSCQECQLVLDPARLLNFLVMLDKTTDSTKLYSLASHFCQINGHTSQSGEDDVRLLQQAVSVVHSLHVLTKNIPDLTIQGPNGKNITLESVNEVVEYLSRPIVPDSVQSSTSKTKRKKKKEASLTGEADTTQPSHSSMAEVKMSAKKKKKKRIIQDTLANGHHTSDNEEGDGNDDVNNTLEAPARRHLVLSEKKKKRSVGKAKLNKKRRSLPVLKLD</sequence>
<dbReference type="Proteomes" id="UP001163046">
    <property type="component" value="Unassembled WGS sequence"/>
</dbReference>
<organism evidence="2 3">
    <name type="scientific">Desmophyllum pertusum</name>
    <dbReference type="NCBI Taxonomy" id="174260"/>
    <lineage>
        <taxon>Eukaryota</taxon>
        <taxon>Metazoa</taxon>
        <taxon>Cnidaria</taxon>
        <taxon>Anthozoa</taxon>
        <taxon>Hexacorallia</taxon>
        <taxon>Scleractinia</taxon>
        <taxon>Caryophylliina</taxon>
        <taxon>Caryophylliidae</taxon>
        <taxon>Desmophyllum</taxon>
    </lineage>
</organism>
<proteinExistence type="predicted"/>
<evidence type="ECO:0000313" key="2">
    <source>
        <dbReference type="EMBL" id="KAJ7390074.1"/>
    </source>
</evidence>
<protein>
    <submittedName>
        <fullName evidence="2">Uncharacterized protein</fullName>
    </submittedName>
</protein>
<dbReference type="EMBL" id="MU825421">
    <property type="protein sequence ID" value="KAJ7390074.1"/>
    <property type="molecule type" value="Genomic_DNA"/>
</dbReference>
<name>A0A9X0D9P2_9CNID</name>
<comment type="caution">
    <text evidence="2">The sequence shown here is derived from an EMBL/GenBank/DDBJ whole genome shotgun (WGS) entry which is preliminary data.</text>
</comment>
<reference evidence="2" key="1">
    <citation type="submission" date="2023-01" db="EMBL/GenBank/DDBJ databases">
        <title>Genome assembly of the deep-sea coral Lophelia pertusa.</title>
        <authorList>
            <person name="Herrera S."/>
            <person name="Cordes E."/>
        </authorList>
    </citation>
    <scope>NUCLEOTIDE SEQUENCE</scope>
    <source>
        <strain evidence="2">USNM1676648</strain>
        <tissue evidence="2">Polyp</tissue>
    </source>
</reference>
<keyword evidence="3" id="KW-1185">Reference proteome</keyword>
<feature type="compositionally biased region" description="Basic residues" evidence="1">
    <location>
        <begin position="287"/>
        <end position="312"/>
    </location>
</feature>
<dbReference type="AlphaFoldDB" id="A0A9X0D9P2"/>
<evidence type="ECO:0000256" key="1">
    <source>
        <dbReference type="SAM" id="MobiDB-lite"/>
    </source>
</evidence>
<evidence type="ECO:0000313" key="3">
    <source>
        <dbReference type="Proteomes" id="UP001163046"/>
    </source>
</evidence>